<evidence type="ECO:0000256" key="1">
    <source>
        <dbReference type="SAM" id="SignalP"/>
    </source>
</evidence>
<organism evidence="2 3">
    <name type="scientific">Micromonospora citrea</name>
    <dbReference type="NCBI Taxonomy" id="47855"/>
    <lineage>
        <taxon>Bacteria</taxon>
        <taxon>Bacillati</taxon>
        <taxon>Actinomycetota</taxon>
        <taxon>Actinomycetes</taxon>
        <taxon>Micromonosporales</taxon>
        <taxon>Micromonosporaceae</taxon>
        <taxon>Micromonospora</taxon>
    </lineage>
</organism>
<dbReference type="RefSeq" id="WP_091107233.1">
    <property type="nucleotide sequence ID" value="NZ_FMHZ01000002.1"/>
</dbReference>
<proteinExistence type="predicted"/>
<keyword evidence="3" id="KW-1185">Reference proteome</keyword>
<name>A0A1C6TUX7_9ACTN</name>
<dbReference type="OrthoDB" id="3400075at2"/>
<dbReference type="Proteomes" id="UP000199001">
    <property type="component" value="Unassembled WGS sequence"/>
</dbReference>
<protein>
    <recommendedName>
        <fullName evidence="4">Secreted protein</fullName>
    </recommendedName>
</protein>
<feature type="signal peptide" evidence="1">
    <location>
        <begin position="1"/>
        <end position="23"/>
    </location>
</feature>
<sequence length="199" mass="20956">MNTIMRKSVLGIAGLAVAGGLAAGPLNHGEGAAPVEAATPITAVALAEKPGVDKGKLVPHGVQGAQSRIDLSDEQVGNVKAIVAATKKAGMDERAAVVAIATALQESKLENLGHLGERNDHDSQGLFQQRPSSGWGTVEQITDPEYSTMAFLKGLKQVDGWQDMPLTKAAQTVQVSAYPDHYAQWEQQAADLVAEHWNS</sequence>
<evidence type="ECO:0000313" key="3">
    <source>
        <dbReference type="Proteomes" id="UP000199001"/>
    </source>
</evidence>
<dbReference type="AlphaFoldDB" id="A0A1C6TUX7"/>
<dbReference type="STRING" id="47855.GA0070606_0734"/>
<evidence type="ECO:0000313" key="2">
    <source>
        <dbReference type="EMBL" id="SCL45411.1"/>
    </source>
</evidence>
<gene>
    <name evidence="2" type="ORF">GA0070606_0734</name>
</gene>
<accession>A0A1C6TUX7</accession>
<keyword evidence="1" id="KW-0732">Signal</keyword>
<dbReference type="EMBL" id="FMHZ01000002">
    <property type="protein sequence ID" value="SCL45411.1"/>
    <property type="molecule type" value="Genomic_DNA"/>
</dbReference>
<feature type="chain" id="PRO_5038879888" description="Secreted protein" evidence="1">
    <location>
        <begin position="24"/>
        <end position="199"/>
    </location>
</feature>
<evidence type="ECO:0008006" key="4">
    <source>
        <dbReference type="Google" id="ProtNLM"/>
    </source>
</evidence>
<reference evidence="3" key="1">
    <citation type="submission" date="2016-06" db="EMBL/GenBank/DDBJ databases">
        <authorList>
            <person name="Varghese N."/>
            <person name="Submissions Spin"/>
        </authorList>
    </citation>
    <scope>NUCLEOTIDE SEQUENCE [LARGE SCALE GENOMIC DNA]</scope>
    <source>
        <strain evidence="3">DSM 43903</strain>
    </source>
</reference>